<sequence length="102" mass="12023">MVSVDTPALKELAPPGYHRLISSCRRWKSSFAKLISKFENNNKAPNQSRNWQGKLKSKEMNYNKYWLTTLMLYNTVVDAKYLLKYNKDNKYCFKYLLSSNNA</sequence>
<dbReference type="EnsemblMetazoa" id="GAUT045803-RA">
    <property type="protein sequence ID" value="GAUT045803-PA"/>
    <property type="gene ID" value="GAUT045803"/>
</dbReference>
<name>A0A1A9VS54_GLOAU</name>
<evidence type="ECO:0000313" key="1">
    <source>
        <dbReference type="EnsemblMetazoa" id="GAUT045803-PA"/>
    </source>
</evidence>
<protein>
    <submittedName>
        <fullName evidence="1">Uncharacterized protein</fullName>
    </submittedName>
</protein>
<evidence type="ECO:0000313" key="2">
    <source>
        <dbReference type="Proteomes" id="UP000078200"/>
    </source>
</evidence>
<accession>A0A1A9VS54</accession>
<keyword evidence="2" id="KW-1185">Reference proteome</keyword>
<dbReference type="Proteomes" id="UP000078200">
    <property type="component" value="Unassembled WGS sequence"/>
</dbReference>
<organism evidence="1 2">
    <name type="scientific">Glossina austeni</name>
    <name type="common">Savannah tsetse fly</name>
    <dbReference type="NCBI Taxonomy" id="7395"/>
    <lineage>
        <taxon>Eukaryota</taxon>
        <taxon>Metazoa</taxon>
        <taxon>Ecdysozoa</taxon>
        <taxon>Arthropoda</taxon>
        <taxon>Hexapoda</taxon>
        <taxon>Insecta</taxon>
        <taxon>Pterygota</taxon>
        <taxon>Neoptera</taxon>
        <taxon>Endopterygota</taxon>
        <taxon>Diptera</taxon>
        <taxon>Brachycera</taxon>
        <taxon>Muscomorpha</taxon>
        <taxon>Hippoboscoidea</taxon>
        <taxon>Glossinidae</taxon>
        <taxon>Glossina</taxon>
    </lineage>
</organism>
<proteinExistence type="predicted"/>
<reference evidence="1" key="1">
    <citation type="submission" date="2020-05" db="UniProtKB">
        <authorList>
            <consortium name="EnsemblMetazoa"/>
        </authorList>
    </citation>
    <scope>IDENTIFICATION</scope>
    <source>
        <strain evidence="1">TTRI</strain>
    </source>
</reference>
<dbReference type="VEuPathDB" id="VectorBase:GAUT045803"/>
<dbReference type="AlphaFoldDB" id="A0A1A9VS54"/>